<feature type="transmembrane region" description="Helical" evidence="1">
    <location>
        <begin position="326"/>
        <end position="348"/>
    </location>
</feature>
<feature type="domain" description="RCK N-terminal" evidence="2">
    <location>
        <begin position="19"/>
        <end position="137"/>
    </location>
</feature>
<gene>
    <name evidence="4" type="ORF">K2U94_17730</name>
</gene>
<dbReference type="PANTHER" id="PTHR43833:SF11">
    <property type="entry name" value="VOLTAGE-GATED POTASSIUM CHANNEL KCH"/>
    <property type="match status" value="1"/>
</dbReference>
<proteinExistence type="predicted"/>
<keyword evidence="1" id="KW-1133">Transmembrane helix</keyword>
<dbReference type="InterPro" id="IPR003148">
    <property type="entry name" value="RCK_N"/>
</dbReference>
<dbReference type="PANTHER" id="PTHR43833">
    <property type="entry name" value="POTASSIUM CHANNEL PROTEIN 2-RELATED-RELATED"/>
    <property type="match status" value="1"/>
</dbReference>
<dbReference type="PROSITE" id="PS51201">
    <property type="entry name" value="RCK_N"/>
    <property type="match status" value="1"/>
</dbReference>
<dbReference type="SUPFAM" id="SSF51735">
    <property type="entry name" value="NAD(P)-binding Rossmann-fold domains"/>
    <property type="match status" value="2"/>
</dbReference>
<evidence type="ECO:0000259" key="3">
    <source>
        <dbReference type="PROSITE" id="PS51202"/>
    </source>
</evidence>
<sequence length="658" mass="70614">MDATPSSGSGEAPTPPRAPDRIIICGLGDVGRQCAELLKEFGACVVGVDVAPPKSMEDAPFDKIVTGDCTKSEILKRAGAETCRAILLVTTDERSNIAAAFAARSLNPRVRLVIRSAQEQLNRLLAGQLGNLVAFEPHEFSALAFAVATLDDETKARFDLNGSTVRVIAHIVKTGDWRHGLRPSELNTLHRRVIGHVSEGKAVGDLLSLRSADCEIRPGDEVTYVECGELLRDARGPRTPEAKSRRVRWTALAEQARGWLRAAPKPIIVSFAVVFSMFALCIVLYRRENPEISWFDAINVSTVLAVGGFDNVFGALKAPFPISSGLYLYSLLMKIGSAIFLGVIIATMTERVLGARFQIAARRPPPPVEGHTIVVGLAPIGQNIAALLQRWGRPTVGVSAEPVAEDVLRGLPVKTGPIPDALARANIAAARSVVVVGDDQVGNLETALLAHSLNPRCALVFRVADPDLARNVAALIPESTGISESEIAAQAIAGAAFDENILTAFQLLGRPVLVTEYAVAHNRPLLDLQLAQLAYGFGAIPIFHERGGAGQLNPSDDIRLERDDKVVVLATVAALRRIERNELEPPDCRLLIDSSLSADAAFEAGNVIARIAGCDLAIARQALAHLPSELGAKIYRQQGVRLVRELRKIKVDARLIDG</sequence>
<dbReference type="Pfam" id="PF02254">
    <property type="entry name" value="TrkA_N"/>
    <property type="match status" value="2"/>
</dbReference>
<evidence type="ECO:0000259" key="2">
    <source>
        <dbReference type="PROSITE" id="PS51201"/>
    </source>
</evidence>
<dbReference type="EMBL" id="JAIVFP010000001">
    <property type="protein sequence ID" value="MCI4684585.1"/>
    <property type="molecule type" value="Genomic_DNA"/>
</dbReference>
<comment type="caution">
    <text evidence="4">The sequence shown here is derived from an EMBL/GenBank/DDBJ whole genome shotgun (WGS) entry which is preliminary data.</text>
</comment>
<keyword evidence="1" id="KW-0812">Transmembrane</keyword>
<evidence type="ECO:0000313" key="4">
    <source>
        <dbReference type="EMBL" id="MCI4684585.1"/>
    </source>
</evidence>
<evidence type="ECO:0000313" key="5">
    <source>
        <dbReference type="Proteomes" id="UP001139104"/>
    </source>
</evidence>
<evidence type="ECO:0000256" key="1">
    <source>
        <dbReference type="SAM" id="Phobius"/>
    </source>
</evidence>
<accession>A0ABS9ZB76</accession>
<dbReference type="InterPro" id="IPR050721">
    <property type="entry name" value="Trk_Ktr_HKT_K-transport"/>
</dbReference>
<keyword evidence="5" id="KW-1185">Reference proteome</keyword>
<dbReference type="InterPro" id="IPR006037">
    <property type="entry name" value="RCK_C"/>
</dbReference>
<dbReference type="Gene3D" id="3.30.70.1450">
    <property type="entry name" value="Regulator of K+ conductance, C-terminal domain"/>
    <property type="match status" value="1"/>
</dbReference>
<dbReference type="RefSeq" id="WP_243068476.1">
    <property type="nucleotide sequence ID" value="NZ_JAIVFK010000001.1"/>
</dbReference>
<dbReference type="InterPro" id="IPR036291">
    <property type="entry name" value="NAD(P)-bd_dom_sf"/>
</dbReference>
<feature type="transmembrane region" description="Helical" evidence="1">
    <location>
        <begin position="267"/>
        <end position="285"/>
    </location>
</feature>
<protein>
    <submittedName>
        <fullName evidence="4">NAD-binding protein</fullName>
    </submittedName>
</protein>
<dbReference type="InterPro" id="IPR036721">
    <property type="entry name" value="RCK_C_sf"/>
</dbReference>
<keyword evidence="1" id="KW-0472">Membrane</keyword>
<dbReference type="Pfam" id="PF02080">
    <property type="entry name" value="TrkA_C"/>
    <property type="match status" value="1"/>
</dbReference>
<dbReference type="Proteomes" id="UP001139104">
    <property type="component" value="Unassembled WGS sequence"/>
</dbReference>
<name>A0ABS9ZB76_9HYPH</name>
<feature type="domain" description="RCK C-terminal" evidence="3">
    <location>
        <begin position="502"/>
        <end position="584"/>
    </location>
</feature>
<dbReference type="SUPFAM" id="SSF116726">
    <property type="entry name" value="TrkA C-terminal domain-like"/>
    <property type="match status" value="1"/>
</dbReference>
<dbReference type="Gene3D" id="3.40.50.720">
    <property type="entry name" value="NAD(P)-binding Rossmann-like Domain"/>
    <property type="match status" value="2"/>
</dbReference>
<organism evidence="4 5">
    <name type="scientific">Candidatus Rhodoblastus alkanivorans</name>
    <dbReference type="NCBI Taxonomy" id="2954117"/>
    <lineage>
        <taxon>Bacteria</taxon>
        <taxon>Pseudomonadati</taxon>
        <taxon>Pseudomonadota</taxon>
        <taxon>Alphaproteobacteria</taxon>
        <taxon>Hyphomicrobiales</taxon>
        <taxon>Rhodoblastaceae</taxon>
        <taxon>Rhodoblastus</taxon>
    </lineage>
</organism>
<dbReference type="PROSITE" id="PS51202">
    <property type="entry name" value="RCK_C"/>
    <property type="match status" value="1"/>
</dbReference>
<reference evidence="4" key="1">
    <citation type="journal article" date="2022" name="ISME J.">
        <title>Identification of active gaseous-alkane degraders at natural gas seeps.</title>
        <authorList>
            <person name="Farhan Ul Haque M."/>
            <person name="Hernandez M."/>
            <person name="Crombie A.T."/>
            <person name="Murrell J.C."/>
        </authorList>
    </citation>
    <scope>NUCLEOTIDE SEQUENCE</scope>
    <source>
        <strain evidence="4">PC2</strain>
    </source>
</reference>